<dbReference type="EMBL" id="QDGZ01000007">
    <property type="protein sequence ID" value="PVG81692.1"/>
    <property type="molecule type" value="Genomic_DNA"/>
</dbReference>
<gene>
    <name evidence="2" type="ORF">DDE18_17050</name>
</gene>
<feature type="transmembrane region" description="Helical" evidence="1">
    <location>
        <begin position="38"/>
        <end position="59"/>
    </location>
</feature>
<accession>A0A2T8F7J8</accession>
<keyword evidence="1" id="KW-1133">Transmembrane helix</keyword>
<dbReference type="Proteomes" id="UP000246018">
    <property type="component" value="Unassembled WGS sequence"/>
</dbReference>
<keyword evidence="1" id="KW-0812">Transmembrane</keyword>
<keyword evidence="1" id="KW-0472">Membrane</keyword>
<protein>
    <submittedName>
        <fullName evidence="2">Uncharacterized protein</fullName>
    </submittedName>
</protein>
<organism evidence="2 3">
    <name type="scientific">Nocardioides gansuensis</name>
    <dbReference type="NCBI Taxonomy" id="2138300"/>
    <lineage>
        <taxon>Bacteria</taxon>
        <taxon>Bacillati</taxon>
        <taxon>Actinomycetota</taxon>
        <taxon>Actinomycetes</taxon>
        <taxon>Propionibacteriales</taxon>
        <taxon>Nocardioidaceae</taxon>
        <taxon>Nocardioides</taxon>
    </lineage>
</organism>
<name>A0A2T8F7J8_9ACTN</name>
<reference evidence="2 3" key="1">
    <citation type="submission" date="2018-04" db="EMBL/GenBank/DDBJ databases">
        <title>Genome of Nocardioides gansuensis WSJ-1.</title>
        <authorList>
            <person name="Wu S."/>
            <person name="Wang G."/>
        </authorList>
    </citation>
    <scope>NUCLEOTIDE SEQUENCE [LARGE SCALE GENOMIC DNA]</scope>
    <source>
        <strain evidence="2 3">WSJ-1</strain>
    </source>
</reference>
<evidence type="ECO:0000313" key="2">
    <source>
        <dbReference type="EMBL" id="PVG81692.1"/>
    </source>
</evidence>
<sequence length="61" mass="6656">MSELREIMLDAATPDRDWLADHHALLHEGRRRVRRRRLAIATAAAAATVLAAALAVAVASR</sequence>
<dbReference type="RefSeq" id="WP_116573457.1">
    <property type="nucleotide sequence ID" value="NZ_QDGZ01000007.1"/>
</dbReference>
<dbReference type="AlphaFoldDB" id="A0A2T8F7J8"/>
<evidence type="ECO:0000256" key="1">
    <source>
        <dbReference type="SAM" id="Phobius"/>
    </source>
</evidence>
<keyword evidence="3" id="KW-1185">Reference proteome</keyword>
<evidence type="ECO:0000313" key="3">
    <source>
        <dbReference type="Proteomes" id="UP000246018"/>
    </source>
</evidence>
<comment type="caution">
    <text evidence="2">The sequence shown here is derived from an EMBL/GenBank/DDBJ whole genome shotgun (WGS) entry which is preliminary data.</text>
</comment>
<proteinExistence type="predicted"/>